<dbReference type="Proteomes" id="UP000704762">
    <property type="component" value="Unassembled WGS sequence"/>
</dbReference>
<keyword evidence="8 14" id="KW-1133">Transmembrane helix</keyword>
<name>A0ABS2RFU6_9ACTN</name>
<gene>
    <name evidence="14" type="primary">atpF</name>
    <name evidence="17" type="ORF">JOE57_000318</name>
</gene>
<evidence type="ECO:0000256" key="3">
    <source>
        <dbReference type="ARBA" id="ARBA00022448"/>
    </source>
</evidence>
<comment type="subcellular location">
    <subcellularLocation>
        <location evidence="1 14">Cell membrane</location>
        <topology evidence="1 14">Single-pass membrane protein</topology>
    </subcellularLocation>
</comment>
<keyword evidence="16" id="KW-0175">Coiled coil</keyword>
<evidence type="ECO:0000256" key="1">
    <source>
        <dbReference type="ARBA" id="ARBA00004162"/>
    </source>
</evidence>
<dbReference type="HAMAP" id="MF_01398">
    <property type="entry name" value="ATP_synth_b_bprime"/>
    <property type="match status" value="1"/>
</dbReference>
<dbReference type="Pfam" id="PF00430">
    <property type="entry name" value="ATP-synt_B"/>
    <property type="match status" value="1"/>
</dbReference>
<dbReference type="InterPro" id="IPR002146">
    <property type="entry name" value="ATP_synth_b/b'su_bac/chlpt"/>
</dbReference>
<evidence type="ECO:0000256" key="5">
    <source>
        <dbReference type="ARBA" id="ARBA00022547"/>
    </source>
</evidence>
<dbReference type="RefSeq" id="WP_420827662.1">
    <property type="nucleotide sequence ID" value="NZ_BAAAQP010000003.1"/>
</dbReference>
<dbReference type="EMBL" id="JAFBCF010000001">
    <property type="protein sequence ID" value="MBM7797397.1"/>
    <property type="molecule type" value="Genomic_DNA"/>
</dbReference>
<evidence type="ECO:0000256" key="10">
    <source>
        <dbReference type="ARBA" id="ARBA00023136"/>
    </source>
</evidence>
<evidence type="ECO:0000256" key="15">
    <source>
        <dbReference type="RuleBase" id="RU003848"/>
    </source>
</evidence>
<evidence type="ECO:0000256" key="14">
    <source>
        <dbReference type="HAMAP-Rule" id="MF_01398"/>
    </source>
</evidence>
<keyword evidence="9 14" id="KW-0406">Ion transport</keyword>
<evidence type="ECO:0000256" key="6">
    <source>
        <dbReference type="ARBA" id="ARBA00022692"/>
    </source>
</evidence>
<dbReference type="CDD" id="cd06503">
    <property type="entry name" value="ATP-synt_Fo_b"/>
    <property type="match status" value="1"/>
</dbReference>
<evidence type="ECO:0000256" key="8">
    <source>
        <dbReference type="ARBA" id="ARBA00022989"/>
    </source>
</evidence>
<keyword evidence="6 14" id="KW-0812">Transmembrane</keyword>
<dbReference type="InterPro" id="IPR005864">
    <property type="entry name" value="ATP_synth_F0_bsu_bac"/>
</dbReference>
<evidence type="ECO:0000256" key="13">
    <source>
        <dbReference type="ARBA" id="ARBA00025830"/>
    </source>
</evidence>
<protein>
    <recommendedName>
        <fullName evidence="14">ATP synthase subunit b</fullName>
    </recommendedName>
    <alternativeName>
        <fullName evidence="14">ATP synthase F(0) sector subunit b</fullName>
    </alternativeName>
    <alternativeName>
        <fullName evidence="14">ATPase subunit I</fullName>
    </alternativeName>
    <alternativeName>
        <fullName evidence="14">F-type ATPase subunit b</fullName>
        <shortName evidence="14">F-ATPase subunit b</shortName>
    </alternativeName>
</protein>
<dbReference type="Gene3D" id="1.20.5.620">
    <property type="entry name" value="F1F0 ATP synthase subunit B, membrane domain"/>
    <property type="match status" value="1"/>
</dbReference>
<keyword evidence="4 14" id="KW-1003">Cell membrane</keyword>
<dbReference type="PANTHER" id="PTHR33445:SF1">
    <property type="entry name" value="ATP SYNTHASE SUBUNIT B"/>
    <property type="match status" value="1"/>
</dbReference>
<evidence type="ECO:0000256" key="2">
    <source>
        <dbReference type="ARBA" id="ARBA00005513"/>
    </source>
</evidence>
<sequence length="181" mass="19690">MTTLLPLAVDLGPLLPHLIEIIAAVVFIIILTALVAKLVVPRFEETYEARTAAIQGGMEKAEKAQAEAQAALEEYQRQLADARGEAARIREDAKSQGAQILAEMREQAQSESNRIITSARAHIEAERAQVLNQLRAEVGGLATTLAGRIVGESLEDDERARRTVDRFLADLESEPVESGHA</sequence>
<dbReference type="NCBIfam" id="TIGR01144">
    <property type="entry name" value="ATP_synt_b"/>
    <property type="match status" value="1"/>
</dbReference>
<comment type="similarity">
    <text evidence="2 14 15">Belongs to the ATPase B chain family.</text>
</comment>
<comment type="function">
    <text evidence="14">Component of the F(0) channel, it forms part of the peripheral stalk, linking F(1) to F(0).</text>
</comment>
<evidence type="ECO:0000313" key="18">
    <source>
        <dbReference type="Proteomes" id="UP000704762"/>
    </source>
</evidence>
<organism evidence="17 18">
    <name type="scientific">Microlunatus panaciterrae</name>
    <dbReference type="NCBI Taxonomy" id="400768"/>
    <lineage>
        <taxon>Bacteria</taxon>
        <taxon>Bacillati</taxon>
        <taxon>Actinomycetota</taxon>
        <taxon>Actinomycetes</taxon>
        <taxon>Propionibacteriales</taxon>
        <taxon>Propionibacteriaceae</taxon>
        <taxon>Microlunatus</taxon>
    </lineage>
</organism>
<comment type="caution">
    <text evidence="17">The sequence shown here is derived from an EMBL/GenBank/DDBJ whole genome shotgun (WGS) entry which is preliminary data.</text>
</comment>
<evidence type="ECO:0000313" key="17">
    <source>
        <dbReference type="EMBL" id="MBM7797397.1"/>
    </source>
</evidence>
<feature type="coiled-coil region" evidence="16">
    <location>
        <begin position="54"/>
        <end position="92"/>
    </location>
</feature>
<evidence type="ECO:0000256" key="16">
    <source>
        <dbReference type="SAM" id="Coils"/>
    </source>
</evidence>
<keyword evidence="11 14" id="KW-0066">ATP synthesis</keyword>
<evidence type="ECO:0000256" key="12">
    <source>
        <dbReference type="ARBA" id="ARBA00025198"/>
    </source>
</evidence>
<comment type="subunit">
    <text evidence="13 14">F-type ATPases have 2 components, F(1) - the catalytic core - and F(0) - the membrane proton channel. F(1) has five subunits: alpha(3), beta(3), gamma(1), delta(1), epsilon(1). F(0) has three main subunits: a(1), b(2) and c(10-14). The alpha and beta chains form an alternating ring which encloses part of the gamma chain. F(1) is attached to F(0) by a central stalk formed by the gamma and epsilon chains, while a peripheral stalk is formed by the delta and b chains.</text>
</comment>
<comment type="function">
    <text evidence="12 14">F(1)F(0) ATP synthase produces ATP from ADP in the presence of a proton or sodium gradient. F-type ATPases consist of two structural domains, F(1) containing the extramembraneous catalytic core and F(0) containing the membrane proton channel, linked together by a central stalk and a peripheral stalk. During catalysis, ATP synthesis in the catalytic domain of F(1) is coupled via a rotary mechanism of the central stalk subunits to proton translocation.</text>
</comment>
<keyword evidence="10 14" id="KW-0472">Membrane</keyword>
<dbReference type="PANTHER" id="PTHR33445">
    <property type="entry name" value="ATP SYNTHASE SUBUNIT B', CHLOROPLASTIC"/>
    <property type="match status" value="1"/>
</dbReference>
<evidence type="ECO:0000256" key="4">
    <source>
        <dbReference type="ARBA" id="ARBA00022475"/>
    </source>
</evidence>
<keyword evidence="18" id="KW-1185">Reference proteome</keyword>
<evidence type="ECO:0000256" key="7">
    <source>
        <dbReference type="ARBA" id="ARBA00022781"/>
    </source>
</evidence>
<dbReference type="SUPFAM" id="SSF81573">
    <property type="entry name" value="F1F0 ATP synthase subunit B, membrane domain"/>
    <property type="match status" value="1"/>
</dbReference>
<evidence type="ECO:0000256" key="11">
    <source>
        <dbReference type="ARBA" id="ARBA00023310"/>
    </source>
</evidence>
<evidence type="ECO:0000256" key="9">
    <source>
        <dbReference type="ARBA" id="ARBA00023065"/>
    </source>
</evidence>
<dbReference type="InterPro" id="IPR028987">
    <property type="entry name" value="ATP_synth_B-like_membr_sf"/>
</dbReference>
<keyword evidence="5 14" id="KW-0138">CF(0)</keyword>
<reference evidence="17 18" key="1">
    <citation type="submission" date="2021-01" db="EMBL/GenBank/DDBJ databases">
        <title>Sequencing the genomes of 1000 actinobacteria strains.</title>
        <authorList>
            <person name="Klenk H.-P."/>
        </authorList>
    </citation>
    <scope>NUCLEOTIDE SEQUENCE [LARGE SCALE GENOMIC DNA]</scope>
    <source>
        <strain evidence="17 18">DSM 18662</strain>
    </source>
</reference>
<dbReference type="NCBIfam" id="NF004412">
    <property type="entry name" value="PRK05759.1-3"/>
    <property type="match status" value="1"/>
</dbReference>
<feature type="transmembrane region" description="Helical" evidence="14">
    <location>
        <begin position="14"/>
        <end position="40"/>
    </location>
</feature>
<keyword evidence="3 14" id="KW-0813">Transport</keyword>
<dbReference type="InterPro" id="IPR050059">
    <property type="entry name" value="ATP_synthase_B_chain"/>
</dbReference>
<proteinExistence type="inferred from homology"/>
<keyword evidence="7 14" id="KW-0375">Hydrogen ion transport</keyword>
<accession>A0ABS2RFU6</accession>